<sequence>MHMASDCRYFTKYTAFNKDIDCGRGFKMKFAANPVGQGTVQIIVKRGYLDVVLMVRDVFHVPDSTNVLSHSQAKAKCYMIEYLGRLGKNMYEIWKGKDKLLGVGRDKYGLFLFAAENKFLVSKPDYKKQNAVQAPKAPPQAWHERLSHLGPQFVKIIIDRYLVEGMIPRQRSFEECEAYHIGKERKASAKKTLEREIKRKNPVVFANLLFPEAKKSTGTQKPVLVIIDGYTRYTTVYLLISKEVPEVNLTRQRYIELADRQFTVKKVITDGGGEFPNGTMNAWYRKK</sequence>
<accession>A0A225WFJ7</accession>
<dbReference type="GO" id="GO:0008233">
    <property type="term" value="F:peptidase activity"/>
    <property type="evidence" value="ECO:0007669"/>
    <property type="project" value="UniProtKB-KW"/>
</dbReference>
<dbReference type="GO" id="GO:0003676">
    <property type="term" value="F:nucleic acid binding"/>
    <property type="evidence" value="ECO:0007669"/>
    <property type="project" value="InterPro"/>
</dbReference>
<dbReference type="EMBL" id="NBNE01000941">
    <property type="protein sequence ID" value="OWZ16395.1"/>
    <property type="molecule type" value="Genomic_DNA"/>
</dbReference>
<name>A0A225WFJ7_9STRA</name>
<dbReference type="InterPro" id="IPR012337">
    <property type="entry name" value="RNaseH-like_sf"/>
</dbReference>
<dbReference type="GO" id="GO:0006508">
    <property type="term" value="P:proteolysis"/>
    <property type="evidence" value="ECO:0007669"/>
    <property type="project" value="UniProtKB-KW"/>
</dbReference>
<reference evidence="2" key="1">
    <citation type="submission" date="2017-03" db="EMBL/GenBank/DDBJ databases">
        <title>Phytopthora megakarya and P. palmivora, two closely related causual agents of cacao black pod achieved similar genome size and gene model numbers by different mechanisms.</title>
        <authorList>
            <person name="Ali S."/>
            <person name="Shao J."/>
            <person name="Larry D.J."/>
            <person name="Kronmiller B."/>
            <person name="Shen D."/>
            <person name="Strem M.D."/>
            <person name="Melnick R.L."/>
            <person name="Guiltinan M.J."/>
            <person name="Tyler B.M."/>
            <person name="Meinhardt L.W."/>
            <person name="Bailey B.A."/>
        </authorList>
    </citation>
    <scope>NUCLEOTIDE SEQUENCE [LARGE SCALE GENOMIC DNA]</scope>
    <source>
        <strain evidence="2">zdho120</strain>
    </source>
</reference>
<dbReference type="OrthoDB" id="109938at2759"/>
<dbReference type="Gene3D" id="3.30.420.10">
    <property type="entry name" value="Ribonuclease H-like superfamily/Ribonuclease H"/>
    <property type="match status" value="1"/>
</dbReference>
<dbReference type="AlphaFoldDB" id="A0A225WFJ7"/>
<evidence type="ECO:0000313" key="2">
    <source>
        <dbReference type="Proteomes" id="UP000198211"/>
    </source>
</evidence>
<dbReference type="InterPro" id="IPR036397">
    <property type="entry name" value="RNaseH_sf"/>
</dbReference>
<keyword evidence="2" id="KW-1185">Reference proteome</keyword>
<evidence type="ECO:0000313" key="1">
    <source>
        <dbReference type="EMBL" id="OWZ16395.1"/>
    </source>
</evidence>
<proteinExistence type="predicted"/>
<dbReference type="PANTHER" id="PTHR42648:SF28">
    <property type="entry name" value="TRANSPOSON-ENCODED PROTEIN WITH RIBONUCLEASE H-LIKE AND RETROVIRUS ZINC FINGER-LIKE DOMAINS"/>
    <property type="match status" value="1"/>
</dbReference>
<protein>
    <submittedName>
        <fullName evidence="1">Retrovirus-related pol Polyprotein</fullName>
    </submittedName>
</protein>
<dbReference type="InterPro" id="IPR039537">
    <property type="entry name" value="Retrotran_Ty1/copia-like"/>
</dbReference>
<dbReference type="SUPFAM" id="SSF53098">
    <property type="entry name" value="Ribonuclease H-like"/>
    <property type="match status" value="1"/>
</dbReference>
<gene>
    <name evidence="1" type="ORF">PHMEG_0009823</name>
</gene>
<dbReference type="PANTHER" id="PTHR42648">
    <property type="entry name" value="TRANSPOSASE, PUTATIVE-RELATED"/>
    <property type="match status" value="1"/>
</dbReference>
<dbReference type="Proteomes" id="UP000198211">
    <property type="component" value="Unassembled WGS sequence"/>
</dbReference>
<organism evidence="1 2">
    <name type="scientific">Phytophthora megakarya</name>
    <dbReference type="NCBI Taxonomy" id="4795"/>
    <lineage>
        <taxon>Eukaryota</taxon>
        <taxon>Sar</taxon>
        <taxon>Stramenopiles</taxon>
        <taxon>Oomycota</taxon>
        <taxon>Peronosporomycetes</taxon>
        <taxon>Peronosporales</taxon>
        <taxon>Peronosporaceae</taxon>
        <taxon>Phytophthora</taxon>
    </lineage>
</organism>
<comment type="caution">
    <text evidence="1">The sequence shown here is derived from an EMBL/GenBank/DDBJ whole genome shotgun (WGS) entry which is preliminary data.</text>
</comment>